<sequence>MRLGFLRNVNAGGTSITERLGRLRFDFGQAPDKRLADAYAHRINEIIVDAGEDTEYNELYAVQALQRGLTDARDEFGNPRAVGPVNIELFRKLKAYPTPITTVDDLAIAIMRLFDAAAEAEATANSWRGGRQVVVIGTDTYAGRGNPRPQQRNLGSADTRGYNSPSANTCGRSYNGPGSQCNACAGHPDRNTENRPFLGSTIHTRLLQFVGDGNSAYTTTGILPLRTRWNLEPLSQVDLDAMHSARETAIMLTGGGGHTGLPAYVPQGHGSSYGRNPNRQGRGGFNNYGGQGGQPNNPANNNLTGQGNNAGHGGRGGNNGGRGNYNSGGRGGHYGGRGGGGHNHHQGNPNANNQAGSNQG</sequence>
<protein>
    <submittedName>
        <fullName evidence="2">Uncharacterized protein</fullName>
    </submittedName>
</protein>
<dbReference type="AlphaFoldDB" id="A0A7S3MD41"/>
<feature type="compositionally biased region" description="Polar residues" evidence="1">
    <location>
        <begin position="148"/>
        <end position="163"/>
    </location>
</feature>
<reference evidence="2" key="1">
    <citation type="submission" date="2021-01" db="EMBL/GenBank/DDBJ databases">
        <authorList>
            <person name="Corre E."/>
            <person name="Pelletier E."/>
            <person name="Niang G."/>
            <person name="Scheremetjew M."/>
            <person name="Finn R."/>
            <person name="Kale V."/>
            <person name="Holt S."/>
            <person name="Cochrane G."/>
            <person name="Meng A."/>
            <person name="Brown T."/>
            <person name="Cohen L."/>
        </authorList>
    </citation>
    <scope>NUCLEOTIDE SEQUENCE</scope>
    <source>
        <strain evidence="2">CCAP 955/1</strain>
    </source>
</reference>
<organism evidence="2">
    <name type="scientific">Spumella elongata</name>
    <dbReference type="NCBI Taxonomy" id="89044"/>
    <lineage>
        <taxon>Eukaryota</taxon>
        <taxon>Sar</taxon>
        <taxon>Stramenopiles</taxon>
        <taxon>Ochrophyta</taxon>
        <taxon>Chrysophyceae</taxon>
        <taxon>Chromulinales</taxon>
        <taxon>Chromulinaceae</taxon>
        <taxon>Spumella</taxon>
    </lineage>
</organism>
<feature type="region of interest" description="Disordered" evidence="1">
    <location>
        <begin position="261"/>
        <end position="360"/>
    </location>
</feature>
<accession>A0A7S3MD41</accession>
<proteinExistence type="predicted"/>
<dbReference type="EMBL" id="HBIC01050101">
    <property type="protein sequence ID" value="CAE0296745.1"/>
    <property type="molecule type" value="Transcribed_RNA"/>
</dbReference>
<feature type="compositionally biased region" description="Low complexity" evidence="1">
    <location>
        <begin position="346"/>
        <end position="360"/>
    </location>
</feature>
<evidence type="ECO:0000256" key="1">
    <source>
        <dbReference type="SAM" id="MobiDB-lite"/>
    </source>
</evidence>
<feature type="compositionally biased region" description="Gly residues" evidence="1">
    <location>
        <begin position="281"/>
        <end position="293"/>
    </location>
</feature>
<gene>
    <name evidence="2" type="ORF">SELO1098_LOCUS25599</name>
</gene>
<feature type="region of interest" description="Disordered" evidence="1">
    <location>
        <begin position="140"/>
        <end position="163"/>
    </location>
</feature>
<feature type="compositionally biased region" description="Low complexity" evidence="1">
    <location>
        <begin position="294"/>
        <end position="307"/>
    </location>
</feature>
<evidence type="ECO:0000313" key="2">
    <source>
        <dbReference type="EMBL" id="CAE0296745.1"/>
    </source>
</evidence>
<feature type="compositionally biased region" description="Gly residues" evidence="1">
    <location>
        <begin position="308"/>
        <end position="341"/>
    </location>
</feature>
<name>A0A7S3MD41_9STRA</name>